<reference evidence="1" key="1">
    <citation type="submission" date="2023-05" db="EMBL/GenBank/DDBJ databases">
        <authorList>
            <person name="Huff M."/>
        </authorList>
    </citation>
    <scope>NUCLEOTIDE SEQUENCE</scope>
</reference>
<dbReference type="AlphaFoldDB" id="A0AAD2E7D5"/>
<evidence type="ECO:0000313" key="1">
    <source>
        <dbReference type="EMBL" id="CAI9777430.1"/>
    </source>
</evidence>
<organism evidence="1 2">
    <name type="scientific">Fraxinus pennsylvanica</name>
    <dbReference type="NCBI Taxonomy" id="56036"/>
    <lineage>
        <taxon>Eukaryota</taxon>
        <taxon>Viridiplantae</taxon>
        <taxon>Streptophyta</taxon>
        <taxon>Embryophyta</taxon>
        <taxon>Tracheophyta</taxon>
        <taxon>Spermatophyta</taxon>
        <taxon>Magnoliopsida</taxon>
        <taxon>eudicotyledons</taxon>
        <taxon>Gunneridae</taxon>
        <taxon>Pentapetalae</taxon>
        <taxon>asterids</taxon>
        <taxon>lamiids</taxon>
        <taxon>Lamiales</taxon>
        <taxon>Oleaceae</taxon>
        <taxon>Oleeae</taxon>
        <taxon>Fraxinus</taxon>
    </lineage>
</organism>
<proteinExistence type="predicted"/>
<sequence>MACSSETTTDKSGFRFSDIDSDDNYTWQSSASTAAADGWPKKYSISKRAKVVRQKFNCPVNSDSEEIDLESGELEQTIQNNLEERRVIRDSRICKLSSQENVNCDPSRGDKEFNGILIGMAMKRI</sequence>
<protein>
    <submittedName>
        <fullName evidence="1">Uncharacterized protein</fullName>
    </submittedName>
</protein>
<evidence type="ECO:0000313" key="2">
    <source>
        <dbReference type="Proteomes" id="UP000834106"/>
    </source>
</evidence>
<gene>
    <name evidence="1" type="ORF">FPE_LOCUS24860</name>
</gene>
<name>A0AAD2E7D5_9LAMI</name>
<dbReference type="Proteomes" id="UP000834106">
    <property type="component" value="Chromosome 15"/>
</dbReference>
<dbReference type="EMBL" id="OU503050">
    <property type="protein sequence ID" value="CAI9777430.1"/>
    <property type="molecule type" value="Genomic_DNA"/>
</dbReference>
<accession>A0AAD2E7D5</accession>
<keyword evidence="2" id="KW-1185">Reference proteome</keyword>